<dbReference type="CDD" id="cd00082">
    <property type="entry name" value="HisKA"/>
    <property type="match status" value="1"/>
</dbReference>
<protein>
    <recommendedName>
        <fullName evidence="11">Sensory/regulatory protein RpfC</fullName>
        <ecNumber evidence="3">2.7.13.3</ecNumber>
    </recommendedName>
</protein>
<dbReference type="InterPro" id="IPR001789">
    <property type="entry name" value="Sig_transdc_resp-reg_receiver"/>
</dbReference>
<dbReference type="InterPro" id="IPR036890">
    <property type="entry name" value="HATPase_C_sf"/>
</dbReference>
<dbReference type="Gene3D" id="6.10.340.10">
    <property type="match status" value="1"/>
</dbReference>
<name>A0A1T2LC21_9GAMM</name>
<organism evidence="18 19">
    <name type="scientific">Solemya elarraichensis gill symbiont</name>
    <dbReference type="NCBI Taxonomy" id="1918949"/>
    <lineage>
        <taxon>Bacteria</taxon>
        <taxon>Pseudomonadati</taxon>
        <taxon>Pseudomonadota</taxon>
        <taxon>Gammaproteobacteria</taxon>
        <taxon>sulfur-oxidizing symbionts</taxon>
    </lineage>
</organism>
<dbReference type="OrthoDB" id="9810730at2"/>
<dbReference type="Pfam" id="PF00072">
    <property type="entry name" value="Response_reg"/>
    <property type="match status" value="1"/>
</dbReference>
<comment type="subunit">
    <text evidence="10">At low DSF concentrations, interacts with RpfF.</text>
</comment>
<sequence length="701" mass="78044">MQIRLKLLTGFLLVSLLTLGVSLGISLTVQQKVADMISEVGGRELPGVIALSRMEADLYRVLFLLERYESDQNISTRQEIEKSLALMGSHQTSYSLYDSGEAFTTYVADFVKEFSRVTVKYLLLLQRDASADELTSTRDRINDLLERYRQHIIPHTEEAVAEAYGEINRIDEINLDSRNVLLISALVIMLLVIFFSAFIATMFARPLASMTVAARKIGSGQLDVEIPVTSKDEIGQLSGAFNEMTSNLLTMRNNLINLNLDLENELDENQELTNELTEHRKNLEKLVVERTKEVEHQRELAVQANNSKSEFLASMSHEIRTPMNAVIGMTNLALNTELDETQRNFISKAHMSAEALLHILNDILDFSKIEAGKLEMESTDFSLKKVIDNTCNMIHATAEERGVSHSTKIAADVPDALIGDPMRLGQVLLNLINNAVKFTSEGGKVEVDVSLQADSDRDCVIRCSVRDNGIGISMEQQEKLFQPFTQADSSTTRKYGGTGLGLVICSQIVKAMDGELQVKSELGKGSGFYFTVRLGKLQHMPAVPQPREDNSGTLAEWKEQLKGARVLLVEDNEVNQELATMILTMNGIDVEVADNGQEALDQLEKESFDGVLMDCQMPVMDGYDATRTIRAQERFRDLPIIAWTANAMKGDREKALACGMNGFITKPINHDALFSTMARWIKKKSWKNKPVSGVILILAPA</sequence>
<evidence type="ECO:0000256" key="1">
    <source>
        <dbReference type="ARBA" id="ARBA00000085"/>
    </source>
</evidence>
<comment type="caution">
    <text evidence="18">The sequence shown here is derived from an EMBL/GenBank/DDBJ whole genome shotgun (WGS) entry which is preliminary data.</text>
</comment>
<dbReference type="SUPFAM" id="SSF52172">
    <property type="entry name" value="CheY-like"/>
    <property type="match status" value="1"/>
</dbReference>
<dbReference type="EC" id="2.7.13.3" evidence="3"/>
<comment type="catalytic activity">
    <reaction evidence="1">
        <text>ATP + protein L-histidine = ADP + protein N-phospho-L-histidine.</text>
        <dbReference type="EC" id="2.7.13.3"/>
    </reaction>
</comment>
<dbReference type="Gene3D" id="1.10.287.130">
    <property type="match status" value="1"/>
</dbReference>
<feature type="coiled-coil region" evidence="13">
    <location>
        <begin position="252"/>
        <end position="289"/>
    </location>
</feature>
<keyword evidence="9" id="KW-0902">Two-component regulatory system</keyword>
<dbReference type="InterPro" id="IPR004358">
    <property type="entry name" value="Sig_transdc_His_kin-like_C"/>
</dbReference>
<keyword evidence="14" id="KW-0472">Membrane</keyword>
<dbReference type="CDD" id="cd06225">
    <property type="entry name" value="HAMP"/>
    <property type="match status" value="1"/>
</dbReference>
<keyword evidence="13" id="KW-0175">Coiled coil</keyword>
<evidence type="ECO:0000256" key="10">
    <source>
        <dbReference type="ARBA" id="ARBA00064003"/>
    </source>
</evidence>
<dbReference type="InterPro" id="IPR003661">
    <property type="entry name" value="HisK_dim/P_dom"/>
</dbReference>
<evidence type="ECO:0000256" key="7">
    <source>
        <dbReference type="ARBA" id="ARBA00022777"/>
    </source>
</evidence>
<evidence type="ECO:0000256" key="14">
    <source>
        <dbReference type="SAM" id="Phobius"/>
    </source>
</evidence>
<dbReference type="PANTHER" id="PTHR45339:SF1">
    <property type="entry name" value="HYBRID SIGNAL TRANSDUCTION HISTIDINE KINASE J"/>
    <property type="match status" value="1"/>
</dbReference>
<evidence type="ECO:0000256" key="5">
    <source>
        <dbReference type="ARBA" id="ARBA00022679"/>
    </source>
</evidence>
<keyword evidence="14" id="KW-0812">Transmembrane</keyword>
<evidence type="ECO:0000256" key="6">
    <source>
        <dbReference type="ARBA" id="ARBA00022741"/>
    </source>
</evidence>
<evidence type="ECO:0000313" key="18">
    <source>
        <dbReference type="EMBL" id="OOZ42572.1"/>
    </source>
</evidence>
<dbReference type="Pfam" id="PF00512">
    <property type="entry name" value="HisKA"/>
    <property type="match status" value="1"/>
</dbReference>
<keyword evidence="6" id="KW-0547">Nucleotide-binding</keyword>
<evidence type="ECO:0000259" key="16">
    <source>
        <dbReference type="PROSITE" id="PS50110"/>
    </source>
</evidence>
<dbReference type="InterPro" id="IPR003660">
    <property type="entry name" value="HAMP_dom"/>
</dbReference>
<evidence type="ECO:0000256" key="9">
    <source>
        <dbReference type="ARBA" id="ARBA00023012"/>
    </source>
</evidence>
<dbReference type="PROSITE" id="PS50109">
    <property type="entry name" value="HIS_KIN"/>
    <property type="match status" value="1"/>
</dbReference>
<evidence type="ECO:0000259" key="17">
    <source>
        <dbReference type="PROSITE" id="PS50885"/>
    </source>
</evidence>
<dbReference type="InterPro" id="IPR005467">
    <property type="entry name" value="His_kinase_dom"/>
</dbReference>
<dbReference type="InterPro" id="IPR011006">
    <property type="entry name" value="CheY-like_superfamily"/>
</dbReference>
<keyword evidence="7" id="KW-0418">Kinase</keyword>
<dbReference type="Proteomes" id="UP000190198">
    <property type="component" value="Unassembled WGS sequence"/>
</dbReference>
<gene>
    <name evidence="18" type="ORF">BOW52_02555</name>
</gene>
<evidence type="ECO:0000256" key="13">
    <source>
        <dbReference type="SAM" id="Coils"/>
    </source>
</evidence>
<dbReference type="FunFam" id="3.30.565.10:FF:000010">
    <property type="entry name" value="Sensor histidine kinase RcsC"/>
    <property type="match status" value="1"/>
</dbReference>
<dbReference type="GO" id="GO:0016020">
    <property type="term" value="C:membrane"/>
    <property type="evidence" value="ECO:0007669"/>
    <property type="project" value="UniProtKB-SubCell"/>
</dbReference>
<dbReference type="Gene3D" id="3.40.50.2300">
    <property type="match status" value="1"/>
</dbReference>
<dbReference type="InterPro" id="IPR036097">
    <property type="entry name" value="HisK_dim/P_sf"/>
</dbReference>
<dbReference type="SUPFAM" id="SSF47384">
    <property type="entry name" value="Homodimeric domain of signal transducing histidine kinase"/>
    <property type="match status" value="1"/>
</dbReference>
<dbReference type="SMART" id="SM00448">
    <property type="entry name" value="REC"/>
    <property type="match status" value="1"/>
</dbReference>
<dbReference type="PROSITE" id="PS50110">
    <property type="entry name" value="RESPONSE_REGULATORY"/>
    <property type="match status" value="1"/>
</dbReference>
<evidence type="ECO:0000256" key="2">
    <source>
        <dbReference type="ARBA" id="ARBA00004370"/>
    </source>
</evidence>
<dbReference type="SMART" id="SM00304">
    <property type="entry name" value="HAMP"/>
    <property type="match status" value="1"/>
</dbReference>
<dbReference type="PRINTS" id="PR00344">
    <property type="entry name" value="BCTRLSENSOR"/>
</dbReference>
<feature type="modified residue" description="4-aspartylphosphate" evidence="12">
    <location>
        <position position="614"/>
    </location>
</feature>
<dbReference type="SUPFAM" id="SSF55874">
    <property type="entry name" value="ATPase domain of HSP90 chaperone/DNA topoisomerase II/histidine kinase"/>
    <property type="match status" value="1"/>
</dbReference>
<keyword evidence="14" id="KW-1133">Transmembrane helix</keyword>
<proteinExistence type="predicted"/>
<evidence type="ECO:0000256" key="3">
    <source>
        <dbReference type="ARBA" id="ARBA00012438"/>
    </source>
</evidence>
<evidence type="ECO:0000256" key="12">
    <source>
        <dbReference type="PROSITE-ProRule" id="PRU00169"/>
    </source>
</evidence>
<dbReference type="GO" id="GO:0005524">
    <property type="term" value="F:ATP binding"/>
    <property type="evidence" value="ECO:0007669"/>
    <property type="project" value="UniProtKB-KW"/>
</dbReference>
<dbReference type="SMART" id="SM00387">
    <property type="entry name" value="HATPase_c"/>
    <property type="match status" value="1"/>
</dbReference>
<feature type="domain" description="HAMP" evidence="17">
    <location>
        <begin position="201"/>
        <end position="253"/>
    </location>
</feature>
<dbReference type="SUPFAM" id="SSF158472">
    <property type="entry name" value="HAMP domain-like"/>
    <property type="match status" value="1"/>
</dbReference>
<keyword evidence="8" id="KW-0067">ATP-binding</keyword>
<dbReference type="Pfam" id="PF00672">
    <property type="entry name" value="HAMP"/>
    <property type="match status" value="1"/>
</dbReference>
<dbReference type="CDD" id="cd16922">
    <property type="entry name" value="HATPase_EvgS-ArcB-TorS-like"/>
    <property type="match status" value="1"/>
</dbReference>
<dbReference type="PROSITE" id="PS50885">
    <property type="entry name" value="HAMP"/>
    <property type="match status" value="1"/>
</dbReference>
<dbReference type="SMART" id="SM00388">
    <property type="entry name" value="HisKA"/>
    <property type="match status" value="1"/>
</dbReference>
<reference evidence="18 19" key="1">
    <citation type="submission" date="2016-11" db="EMBL/GenBank/DDBJ databases">
        <title>Mixed transmission modes and dynamic genome evolution in an obligate animal-bacterial symbiosis.</title>
        <authorList>
            <person name="Russell S.L."/>
            <person name="Corbett-Detig R.B."/>
            <person name="Cavanaugh C.M."/>
        </authorList>
    </citation>
    <scope>NUCLEOTIDE SEQUENCE [LARGE SCALE GENOMIC DNA]</scope>
    <source>
        <strain evidence="18">Sp-SM6</strain>
    </source>
</reference>
<comment type="subcellular location">
    <subcellularLocation>
        <location evidence="2">Membrane</location>
    </subcellularLocation>
</comment>
<keyword evidence="4 12" id="KW-0597">Phosphoprotein</keyword>
<evidence type="ECO:0000256" key="8">
    <source>
        <dbReference type="ARBA" id="ARBA00022840"/>
    </source>
</evidence>
<evidence type="ECO:0000259" key="15">
    <source>
        <dbReference type="PROSITE" id="PS50109"/>
    </source>
</evidence>
<feature type="domain" description="Histidine kinase" evidence="15">
    <location>
        <begin position="314"/>
        <end position="536"/>
    </location>
</feature>
<evidence type="ECO:0000313" key="19">
    <source>
        <dbReference type="Proteomes" id="UP000190198"/>
    </source>
</evidence>
<evidence type="ECO:0000256" key="11">
    <source>
        <dbReference type="ARBA" id="ARBA00068150"/>
    </source>
</evidence>
<dbReference type="FunFam" id="1.10.287.130:FF:000002">
    <property type="entry name" value="Two-component osmosensing histidine kinase"/>
    <property type="match status" value="1"/>
</dbReference>
<feature type="transmembrane region" description="Helical" evidence="14">
    <location>
        <begin position="180"/>
        <end position="200"/>
    </location>
</feature>
<dbReference type="Pfam" id="PF02518">
    <property type="entry name" value="HATPase_c"/>
    <property type="match status" value="1"/>
</dbReference>
<dbReference type="RefSeq" id="WP_078476299.1">
    <property type="nucleotide sequence ID" value="NZ_MPRK01000026.1"/>
</dbReference>
<evidence type="ECO:0000256" key="4">
    <source>
        <dbReference type="ARBA" id="ARBA00022553"/>
    </source>
</evidence>
<feature type="domain" description="Response regulatory" evidence="16">
    <location>
        <begin position="565"/>
        <end position="681"/>
    </location>
</feature>
<dbReference type="CDD" id="cd17546">
    <property type="entry name" value="REC_hyHK_CKI1_RcsC-like"/>
    <property type="match status" value="1"/>
</dbReference>
<dbReference type="InterPro" id="IPR003594">
    <property type="entry name" value="HATPase_dom"/>
</dbReference>
<accession>A0A1T2LC21</accession>
<dbReference type="PANTHER" id="PTHR45339">
    <property type="entry name" value="HYBRID SIGNAL TRANSDUCTION HISTIDINE KINASE J"/>
    <property type="match status" value="1"/>
</dbReference>
<dbReference type="GO" id="GO:0000155">
    <property type="term" value="F:phosphorelay sensor kinase activity"/>
    <property type="evidence" value="ECO:0007669"/>
    <property type="project" value="InterPro"/>
</dbReference>
<keyword evidence="5" id="KW-0808">Transferase</keyword>
<keyword evidence="19" id="KW-1185">Reference proteome</keyword>
<dbReference type="EMBL" id="MPRK01000026">
    <property type="protein sequence ID" value="OOZ42572.1"/>
    <property type="molecule type" value="Genomic_DNA"/>
</dbReference>
<dbReference type="AlphaFoldDB" id="A0A1T2LC21"/>
<dbReference type="Gene3D" id="3.30.565.10">
    <property type="entry name" value="Histidine kinase-like ATPase, C-terminal domain"/>
    <property type="match status" value="1"/>
</dbReference>